<protein>
    <submittedName>
        <fullName evidence="1">Uncharacterized protein</fullName>
    </submittedName>
</protein>
<reference evidence="1" key="1">
    <citation type="submission" date="2023-02" db="EMBL/GenBank/DDBJ databases">
        <title>Genome of Flavobacteriaceae gen. nov. sp. strain F89.</title>
        <authorList>
            <person name="Wang Y."/>
        </authorList>
    </citation>
    <scope>NUCLEOTIDE SEQUENCE</scope>
    <source>
        <strain evidence="1">F89</strain>
    </source>
</reference>
<organism evidence="1 2">
    <name type="scientific">Cerina litoralis</name>
    <dbReference type="NCBI Taxonomy" id="2874477"/>
    <lineage>
        <taxon>Bacteria</taxon>
        <taxon>Pseudomonadati</taxon>
        <taxon>Bacteroidota</taxon>
        <taxon>Flavobacteriia</taxon>
        <taxon>Flavobacteriales</taxon>
        <taxon>Flavobacteriaceae</taxon>
        <taxon>Cerina</taxon>
    </lineage>
</organism>
<proteinExistence type="predicted"/>
<dbReference type="AlphaFoldDB" id="A0AAE3EVI5"/>
<evidence type="ECO:0000313" key="2">
    <source>
        <dbReference type="Proteomes" id="UP001200642"/>
    </source>
</evidence>
<accession>A0AAE3EVI5</accession>
<dbReference type="RefSeq" id="WP_317902222.1">
    <property type="nucleotide sequence ID" value="NZ_JAIRBC010000013.1"/>
</dbReference>
<dbReference type="EMBL" id="JAIRBC010000013">
    <property type="protein sequence ID" value="MCG2461074.1"/>
    <property type="molecule type" value="Genomic_DNA"/>
</dbReference>
<gene>
    <name evidence="1" type="ORF">K8352_09975</name>
</gene>
<dbReference type="Proteomes" id="UP001200642">
    <property type="component" value="Unassembled WGS sequence"/>
</dbReference>
<evidence type="ECO:0000313" key="1">
    <source>
        <dbReference type="EMBL" id="MCG2461074.1"/>
    </source>
</evidence>
<sequence>MELNYDDFKNNPQIRTDLYSLLNGLDTFRKDLEKDFFSTVNISSPCCNQDEVSDKLVVDMYCNLGLAEMLSHFNKGNWGATYEEQRESSPLLNSFRSLRNQNILDVEIDELTLFLKDTSIIINSAGPCSIPLHWDSIITEMGNHFIHFTKGLTEMPSEIYLPVFKGTTTENIPTLLTINTEAYDQSDYFKYWGLYFESHEDAVIYDLENKSIIEGDLFMLNR</sequence>
<comment type="caution">
    <text evidence="1">The sequence shown here is derived from an EMBL/GenBank/DDBJ whole genome shotgun (WGS) entry which is preliminary data.</text>
</comment>
<name>A0AAE3EVI5_9FLAO</name>
<keyword evidence="2" id="KW-1185">Reference proteome</keyword>